<evidence type="ECO:0008006" key="4">
    <source>
        <dbReference type="Google" id="ProtNLM"/>
    </source>
</evidence>
<gene>
    <name evidence="2" type="ORF">QHF89_01905</name>
</gene>
<evidence type="ECO:0000256" key="1">
    <source>
        <dbReference type="SAM" id="SignalP"/>
    </source>
</evidence>
<feature type="signal peptide" evidence="1">
    <location>
        <begin position="1"/>
        <end position="26"/>
    </location>
</feature>
<proteinExistence type="predicted"/>
<sequence length="206" mass="21613">MSLGKTSAMVVVILIGANAMLPGCYADPEGEPLTQEALPDDVEWQETDDTSEASDALTCTTTTYWTPTPASETDYSGTQYNGSISTGIRVEVRQSGTGLEARVCKSSGSFSNDIAFSIYDGATSSSVGTYVWNLSTNGKTCSSWVFLSNSNAYSPGQQFGGIWQVVSPASSASGWSFPYSGCSVSGSPGGTCWNGVSITMNRTCKL</sequence>
<evidence type="ECO:0000313" key="2">
    <source>
        <dbReference type="EMBL" id="MDI1428219.1"/>
    </source>
</evidence>
<evidence type="ECO:0000313" key="3">
    <source>
        <dbReference type="Proteomes" id="UP001160301"/>
    </source>
</evidence>
<feature type="chain" id="PRO_5045526301" description="Lipoprotein" evidence="1">
    <location>
        <begin position="27"/>
        <end position="206"/>
    </location>
</feature>
<dbReference type="EMBL" id="JARZHI010000001">
    <property type="protein sequence ID" value="MDI1428219.1"/>
    <property type="molecule type" value="Genomic_DNA"/>
</dbReference>
<keyword evidence="3" id="KW-1185">Reference proteome</keyword>
<keyword evidence="1" id="KW-0732">Signal</keyword>
<protein>
    <recommendedName>
        <fullName evidence="4">Lipoprotein</fullName>
    </recommendedName>
</protein>
<reference evidence="2 3" key="1">
    <citation type="submission" date="2023-04" db="EMBL/GenBank/DDBJ databases">
        <title>The genome sequence of Polyangium sorediatum DSM14670.</title>
        <authorList>
            <person name="Zhang X."/>
        </authorList>
    </citation>
    <scope>NUCLEOTIDE SEQUENCE [LARGE SCALE GENOMIC DNA]</scope>
    <source>
        <strain evidence="2 3">DSM 14670</strain>
    </source>
</reference>
<dbReference type="RefSeq" id="WP_136965356.1">
    <property type="nucleotide sequence ID" value="NZ_JARZHI010000001.1"/>
</dbReference>
<accession>A0ABT6NIT1</accession>
<organism evidence="2 3">
    <name type="scientific">Polyangium sorediatum</name>
    <dbReference type="NCBI Taxonomy" id="889274"/>
    <lineage>
        <taxon>Bacteria</taxon>
        <taxon>Pseudomonadati</taxon>
        <taxon>Myxococcota</taxon>
        <taxon>Polyangia</taxon>
        <taxon>Polyangiales</taxon>
        <taxon>Polyangiaceae</taxon>
        <taxon>Polyangium</taxon>
    </lineage>
</organism>
<name>A0ABT6NIT1_9BACT</name>
<comment type="caution">
    <text evidence="2">The sequence shown here is derived from an EMBL/GenBank/DDBJ whole genome shotgun (WGS) entry which is preliminary data.</text>
</comment>
<dbReference type="Proteomes" id="UP001160301">
    <property type="component" value="Unassembled WGS sequence"/>
</dbReference>